<accession>A0A9D4TGC6</accession>
<dbReference type="InterPro" id="IPR026285">
    <property type="entry name" value="TenA_E"/>
</dbReference>
<dbReference type="PIRSF" id="PIRSF003170">
    <property type="entry name" value="Pet18p"/>
    <property type="match status" value="1"/>
</dbReference>
<dbReference type="AlphaFoldDB" id="A0A9D4TGC6"/>
<feature type="binding site" evidence="2">
    <location>
        <position position="81"/>
    </location>
    <ligand>
        <name>substrate</name>
    </ligand>
</feature>
<protein>
    <recommendedName>
        <fullName evidence="3">Thiaminase-2/PQQC domain-containing protein</fullName>
    </recommendedName>
</protein>
<dbReference type="InterPro" id="IPR016084">
    <property type="entry name" value="Haem_Oase-like_multi-hlx"/>
</dbReference>
<reference evidence="4" key="2">
    <citation type="submission" date="2020-11" db="EMBL/GenBank/DDBJ databases">
        <authorList>
            <person name="Cecchin M."/>
            <person name="Marcolungo L."/>
            <person name="Rossato M."/>
            <person name="Girolomoni L."/>
            <person name="Cosentino E."/>
            <person name="Cuine S."/>
            <person name="Li-Beisson Y."/>
            <person name="Delledonne M."/>
            <person name="Ballottari M."/>
        </authorList>
    </citation>
    <scope>NUCLEOTIDE SEQUENCE</scope>
    <source>
        <strain evidence="4">211/11P</strain>
        <tissue evidence="4">Whole cell</tissue>
    </source>
</reference>
<dbReference type="InterPro" id="IPR004305">
    <property type="entry name" value="Thiaminase-2/PQQC"/>
</dbReference>
<dbReference type="Gene3D" id="1.20.910.10">
    <property type="entry name" value="Heme oxygenase-like"/>
    <property type="match status" value="1"/>
</dbReference>
<comment type="caution">
    <text evidence="4">The sequence shown here is derived from an EMBL/GenBank/DDBJ whole genome shotgun (WGS) entry which is preliminary data.</text>
</comment>
<reference evidence="4" key="1">
    <citation type="journal article" date="2019" name="Plant J.">
        <title>Chlorella vulgaris genome assembly and annotation reveals the molecular basis for metabolic acclimation to high light conditions.</title>
        <authorList>
            <person name="Cecchin M."/>
            <person name="Marcolungo L."/>
            <person name="Rossato M."/>
            <person name="Girolomoni L."/>
            <person name="Cosentino E."/>
            <person name="Cuine S."/>
            <person name="Li-Beisson Y."/>
            <person name="Delledonne M."/>
            <person name="Ballottari M."/>
        </authorList>
    </citation>
    <scope>NUCLEOTIDE SEQUENCE</scope>
    <source>
        <strain evidence="4">211/11P</strain>
    </source>
</reference>
<sequence length="208" mass="22944">MATSCSALLAANTEAWHDATHHLFLEACQNGSIQSAQFDAWLVQDGTFAREFARCLGALLTKAPSPSLDLLLGGACALHDELHWFASLSAERGLPTDAAPHPTCQRYTQFMENCSKQPYAVHAVVFWAIERAYNESWSKHTPGMAEPYRTYAQRWGSEGFSAYVGQLEALADEALAAASSAERDQAASLFRQVCELEREFWAMAYSAQ</sequence>
<feature type="active site" description="Proton donor" evidence="1">
    <location>
        <position position="197"/>
    </location>
</feature>
<feature type="binding site" evidence="2">
    <location>
        <position position="45"/>
    </location>
    <ligand>
        <name>substrate</name>
    </ligand>
</feature>
<name>A0A9D4TGC6_CHLVU</name>
<evidence type="ECO:0000256" key="2">
    <source>
        <dbReference type="PIRSR" id="PIRSR003170-2"/>
    </source>
</evidence>
<dbReference type="CDD" id="cd19357">
    <property type="entry name" value="TenA_E_At3g16990-like"/>
    <property type="match status" value="1"/>
</dbReference>
<dbReference type="GO" id="GO:0005829">
    <property type="term" value="C:cytosol"/>
    <property type="evidence" value="ECO:0007669"/>
    <property type="project" value="TreeGrafter"/>
</dbReference>
<evidence type="ECO:0000313" key="5">
    <source>
        <dbReference type="Proteomes" id="UP001055712"/>
    </source>
</evidence>
<feature type="domain" description="Thiaminase-2/PQQC" evidence="3">
    <location>
        <begin position="13"/>
        <end position="206"/>
    </location>
</feature>
<organism evidence="4 5">
    <name type="scientific">Chlorella vulgaris</name>
    <name type="common">Green alga</name>
    <dbReference type="NCBI Taxonomy" id="3077"/>
    <lineage>
        <taxon>Eukaryota</taxon>
        <taxon>Viridiplantae</taxon>
        <taxon>Chlorophyta</taxon>
        <taxon>core chlorophytes</taxon>
        <taxon>Trebouxiophyceae</taxon>
        <taxon>Chlorellales</taxon>
        <taxon>Chlorellaceae</taxon>
        <taxon>Chlorella clade</taxon>
        <taxon>Chlorella</taxon>
    </lineage>
</organism>
<feature type="binding site" evidence="2">
    <location>
        <position position="130"/>
    </location>
    <ligand>
        <name>substrate</name>
    </ligand>
</feature>
<keyword evidence="5" id="KW-1185">Reference proteome</keyword>
<proteinExistence type="predicted"/>
<evidence type="ECO:0000256" key="1">
    <source>
        <dbReference type="PIRSR" id="PIRSR003170-1"/>
    </source>
</evidence>
<dbReference type="EMBL" id="SIDB01000012">
    <property type="protein sequence ID" value="KAI3424850.1"/>
    <property type="molecule type" value="Genomic_DNA"/>
</dbReference>
<evidence type="ECO:0000259" key="3">
    <source>
        <dbReference type="Pfam" id="PF03070"/>
    </source>
</evidence>
<evidence type="ECO:0000313" key="4">
    <source>
        <dbReference type="EMBL" id="KAI3424850.1"/>
    </source>
</evidence>
<dbReference type="SUPFAM" id="SSF48613">
    <property type="entry name" value="Heme oxygenase-like"/>
    <property type="match status" value="1"/>
</dbReference>
<dbReference type="GO" id="GO:0006772">
    <property type="term" value="P:thiamine metabolic process"/>
    <property type="evidence" value="ECO:0007669"/>
    <property type="project" value="UniProtKB-ARBA"/>
</dbReference>
<dbReference type="InterPro" id="IPR050967">
    <property type="entry name" value="Thiamine_Salvage_TenA"/>
</dbReference>
<gene>
    <name evidence="4" type="ORF">D9Q98_008234</name>
</gene>
<dbReference type="Proteomes" id="UP001055712">
    <property type="component" value="Unassembled WGS sequence"/>
</dbReference>
<dbReference type="PANTHER" id="PTHR43198">
    <property type="entry name" value="BIFUNCTIONAL TH2 PROTEIN"/>
    <property type="match status" value="1"/>
</dbReference>
<dbReference type="OrthoDB" id="37730at2759"/>
<dbReference type="PANTHER" id="PTHR43198:SF5">
    <property type="entry name" value="BIFUNCTIONAL TENA-E PROTEIN"/>
    <property type="match status" value="1"/>
</dbReference>
<dbReference type="Pfam" id="PF03070">
    <property type="entry name" value="TENA_THI-4"/>
    <property type="match status" value="1"/>
</dbReference>